<dbReference type="EMBL" id="VWOJ01000001">
    <property type="protein sequence ID" value="KAA5804572.1"/>
    <property type="molecule type" value="Genomic_DNA"/>
</dbReference>
<name>A0A5M6ZIB0_9PROT</name>
<feature type="region of interest" description="Disordered" evidence="1">
    <location>
        <begin position="101"/>
        <end position="171"/>
    </location>
</feature>
<dbReference type="RefSeq" id="WP_150021603.1">
    <property type="nucleotide sequence ID" value="NZ_VWOJ01000001.1"/>
</dbReference>
<accession>A0A5M6ZIB0</accession>
<sequence length="171" mass="17557">MTDTPKPLDLEEARAAMTRARQAVAPAAVRAPRPADLSRLQEAEARALKIDARAGAFRDSVRDVLGLGGYAGPVSSPSRRAAHAMSAPLCDADMCAPVRIEPAPARSADLAPPPPSPSQADGPSDAMEAEGPGPDGAADLSSADASAEPGPADIAPDSEPRKTRKKFLGIF</sequence>
<reference evidence="2 3" key="1">
    <citation type="submission" date="2019-09" db="EMBL/GenBank/DDBJ databases">
        <authorList>
            <person name="Kevbrin V."/>
            <person name="Grouzdev D.S."/>
        </authorList>
    </citation>
    <scope>NUCLEOTIDE SEQUENCE [LARGE SCALE GENOMIC DNA]</scope>
    <source>
        <strain evidence="2 3">G-192</strain>
    </source>
</reference>
<gene>
    <name evidence="2" type="ORF">F1654_00755</name>
</gene>
<feature type="compositionally biased region" description="Basic residues" evidence="1">
    <location>
        <begin position="162"/>
        <end position="171"/>
    </location>
</feature>
<evidence type="ECO:0000313" key="2">
    <source>
        <dbReference type="EMBL" id="KAA5804572.1"/>
    </source>
</evidence>
<comment type="caution">
    <text evidence="2">The sequence shown here is derived from an EMBL/GenBank/DDBJ whole genome shotgun (WGS) entry which is preliminary data.</text>
</comment>
<proteinExistence type="predicted"/>
<keyword evidence="3" id="KW-1185">Reference proteome</keyword>
<protein>
    <submittedName>
        <fullName evidence="2">Uncharacterized protein</fullName>
    </submittedName>
</protein>
<organism evidence="2 3">
    <name type="scientific">Alkalicaulis satelles</name>
    <dbReference type="NCBI Taxonomy" id="2609175"/>
    <lineage>
        <taxon>Bacteria</taxon>
        <taxon>Pseudomonadati</taxon>
        <taxon>Pseudomonadota</taxon>
        <taxon>Alphaproteobacteria</taxon>
        <taxon>Maricaulales</taxon>
        <taxon>Maricaulaceae</taxon>
        <taxon>Alkalicaulis</taxon>
    </lineage>
</organism>
<dbReference type="Proteomes" id="UP000325122">
    <property type="component" value="Unassembled WGS sequence"/>
</dbReference>
<evidence type="ECO:0000256" key="1">
    <source>
        <dbReference type="SAM" id="MobiDB-lite"/>
    </source>
</evidence>
<evidence type="ECO:0000313" key="3">
    <source>
        <dbReference type="Proteomes" id="UP000325122"/>
    </source>
</evidence>
<feature type="compositionally biased region" description="Low complexity" evidence="1">
    <location>
        <begin position="135"/>
        <end position="147"/>
    </location>
</feature>
<dbReference type="AlphaFoldDB" id="A0A5M6ZIB0"/>